<sequence>MKRVVIDTNVLIVANRASEQADDDCELEAARTLYEAMKQHIVLIDTHTLATSEYETYCRRSGQPGVGDLFFKSLLDNIANESRVLRVEIGSAPEEIDAAIPPVLANFDPSDRKWIALHLVGSADAIVNATDSDWAQRKSDLETAGVRVLELCPHCLSDRKIRRSKSAG</sequence>
<dbReference type="KEGG" id="mhev:MHEL_60170"/>
<dbReference type="AlphaFoldDB" id="A0A7I7TEX7"/>
<reference evidence="1 2" key="1">
    <citation type="journal article" date="2019" name="Emerg. Microbes Infect.">
        <title>Comprehensive subspecies identification of 175 nontuberculous mycobacteria species based on 7547 genomic profiles.</title>
        <authorList>
            <person name="Matsumoto Y."/>
            <person name="Kinjo T."/>
            <person name="Motooka D."/>
            <person name="Nabeya D."/>
            <person name="Jung N."/>
            <person name="Uechi K."/>
            <person name="Horii T."/>
            <person name="Iida T."/>
            <person name="Fujita J."/>
            <person name="Nakamura S."/>
        </authorList>
    </citation>
    <scope>NUCLEOTIDE SEQUENCE [LARGE SCALE GENOMIC DNA]</scope>
    <source>
        <strain evidence="1 2">JCM 30396</strain>
    </source>
</reference>
<proteinExistence type="predicted"/>
<keyword evidence="2" id="KW-1185">Reference proteome</keyword>
<dbReference type="Proteomes" id="UP000467148">
    <property type="component" value="Chromosome"/>
</dbReference>
<evidence type="ECO:0008006" key="3">
    <source>
        <dbReference type="Google" id="ProtNLM"/>
    </source>
</evidence>
<gene>
    <name evidence="1" type="ORF">MHEL_60170</name>
</gene>
<dbReference type="EMBL" id="AP022596">
    <property type="protein sequence ID" value="BBY67774.1"/>
    <property type="molecule type" value="Genomic_DNA"/>
</dbReference>
<name>A0A7I7TEX7_9MYCO</name>
<protein>
    <recommendedName>
        <fullName evidence="3">PIN domain-containing protein</fullName>
    </recommendedName>
</protein>
<evidence type="ECO:0000313" key="1">
    <source>
        <dbReference type="EMBL" id="BBY67774.1"/>
    </source>
</evidence>
<accession>A0A7I7TEX7</accession>
<evidence type="ECO:0000313" key="2">
    <source>
        <dbReference type="Proteomes" id="UP000467148"/>
    </source>
</evidence>
<organism evidence="1 2">
    <name type="scientific">Mycolicibacterium helvum</name>
    <dbReference type="NCBI Taxonomy" id="1534349"/>
    <lineage>
        <taxon>Bacteria</taxon>
        <taxon>Bacillati</taxon>
        <taxon>Actinomycetota</taxon>
        <taxon>Actinomycetes</taxon>
        <taxon>Mycobacteriales</taxon>
        <taxon>Mycobacteriaceae</taxon>
        <taxon>Mycolicibacterium</taxon>
    </lineage>
</organism>
<dbReference type="RefSeq" id="WP_163751685.1">
    <property type="nucleotide sequence ID" value="NZ_AP022596.1"/>
</dbReference>